<dbReference type="InParanoid" id="Q01RJ9"/>
<sequence length="92" mass="10718">MADERLAAILYRRGVTLVQLQRAIWLGCARKYVALLNGNEKAPMFITSLSYFFALVEEVDTSSVAEDYWKHMQSKVAQLERMWRSTETRETK</sequence>
<protein>
    <submittedName>
        <fullName evidence="1">Uncharacterized protein</fullName>
    </submittedName>
</protein>
<proteinExistence type="predicted"/>
<dbReference type="STRING" id="234267.Acid_6804"/>
<dbReference type="KEGG" id="sus:Acid_6804"/>
<organism evidence="1">
    <name type="scientific">Solibacter usitatus (strain Ellin6076)</name>
    <dbReference type="NCBI Taxonomy" id="234267"/>
    <lineage>
        <taxon>Bacteria</taxon>
        <taxon>Pseudomonadati</taxon>
        <taxon>Acidobacteriota</taxon>
        <taxon>Terriglobia</taxon>
        <taxon>Bryobacterales</taxon>
        <taxon>Solibacteraceae</taxon>
        <taxon>Candidatus Solibacter</taxon>
    </lineage>
</organism>
<name>Q01RJ9_SOLUE</name>
<dbReference type="EMBL" id="CP000473">
    <property type="protein sequence ID" value="ABJ87721.1"/>
    <property type="molecule type" value="Genomic_DNA"/>
</dbReference>
<evidence type="ECO:0000313" key="1">
    <source>
        <dbReference type="EMBL" id="ABJ87721.1"/>
    </source>
</evidence>
<accession>Q01RJ9</accession>
<gene>
    <name evidence="1" type="ordered locus">Acid_6804</name>
</gene>
<dbReference type="AlphaFoldDB" id="Q01RJ9"/>
<dbReference type="HOGENOM" id="CLU_2411631_0_0_0"/>
<reference evidence="1" key="1">
    <citation type="submission" date="2006-10" db="EMBL/GenBank/DDBJ databases">
        <title>Complete sequence of Solibacter usitatus Ellin6076.</title>
        <authorList>
            <consortium name="US DOE Joint Genome Institute"/>
            <person name="Copeland A."/>
            <person name="Lucas S."/>
            <person name="Lapidus A."/>
            <person name="Barry K."/>
            <person name="Detter J.C."/>
            <person name="Glavina del Rio T."/>
            <person name="Hammon N."/>
            <person name="Israni S."/>
            <person name="Dalin E."/>
            <person name="Tice H."/>
            <person name="Pitluck S."/>
            <person name="Thompson L.S."/>
            <person name="Brettin T."/>
            <person name="Bruce D."/>
            <person name="Han C."/>
            <person name="Tapia R."/>
            <person name="Gilna P."/>
            <person name="Schmutz J."/>
            <person name="Larimer F."/>
            <person name="Land M."/>
            <person name="Hauser L."/>
            <person name="Kyrpides N."/>
            <person name="Mikhailova N."/>
            <person name="Janssen P.H."/>
            <person name="Kuske C.R."/>
            <person name="Richardson P."/>
        </authorList>
    </citation>
    <scope>NUCLEOTIDE SEQUENCE</scope>
    <source>
        <strain evidence="1">Ellin6076</strain>
    </source>
</reference>